<feature type="region of interest" description="Disordered" evidence="1">
    <location>
        <begin position="35"/>
        <end position="85"/>
    </location>
</feature>
<dbReference type="Proteomes" id="UP000001568">
    <property type="component" value="Chromosome 3"/>
</dbReference>
<proteinExistence type="predicted"/>
<dbReference type="OMA" id="FKTLAWG"/>
<protein>
    <submittedName>
        <fullName evidence="2">Uncharacterized protein</fullName>
    </submittedName>
</protein>
<keyword evidence="3" id="KW-1185">Reference proteome</keyword>
<dbReference type="KEGG" id="olu:OSTLU_14816"/>
<dbReference type="RefSeq" id="XP_001416792.1">
    <property type="nucleotide sequence ID" value="XM_001416755.1"/>
</dbReference>
<evidence type="ECO:0000313" key="2">
    <source>
        <dbReference type="EMBL" id="ABO95085.1"/>
    </source>
</evidence>
<name>A4RV72_OSTLU</name>
<dbReference type="GeneID" id="5000919"/>
<reference evidence="2 3" key="1">
    <citation type="journal article" date="2007" name="Proc. Natl. Acad. Sci. U.S.A.">
        <title>The tiny eukaryote Ostreococcus provides genomic insights into the paradox of plankton speciation.</title>
        <authorList>
            <person name="Palenik B."/>
            <person name="Grimwood J."/>
            <person name="Aerts A."/>
            <person name="Rouze P."/>
            <person name="Salamov A."/>
            <person name="Putnam N."/>
            <person name="Dupont C."/>
            <person name="Jorgensen R."/>
            <person name="Derelle E."/>
            <person name="Rombauts S."/>
            <person name="Zhou K."/>
            <person name="Otillar R."/>
            <person name="Merchant S.S."/>
            <person name="Podell S."/>
            <person name="Gaasterland T."/>
            <person name="Napoli C."/>
            <person name="Gendler K."/>
            <person name="Manuell A."/>
            <person name="Tai V."/>
            <person name="Vallon O."/>
            <person name="Piganeau G."/>
            <person name="Jancek S."/>
            <person name="Heijde M."/>
            <person name="Jabbari K."/>
            <person name="Bowler C."/>
            <person name="Lohr M."/>
            <person name="Robbens S."/>
            <person name="Werner G."/>
            <person name="Dubchak I."/>
            <person name="Pazour G.J."/>
            <person name="Ren Q."/>
            <person name="Paulsen I."/>
            <person name="Delwiche C."/>
            <person name="Schmutz J."/>
            <person name="Rokhsar D."/>
            <person name="Van de Peer Y."/>
            <person name="Moreau H."/>
            <person name="Grigoriev I.V."/>
        </authorList>
    </citation>
    <scope>NUCLEOTIDE SEQUENCE [LARGE SCALE GENOMIC DNA]</scope>
    <source>
        <strain evidence="2 3">CCE9901</strain>
    </source>
</reference>
<dbReference type="AlphaFoldDB" id="A4RV72"/>
<evidence type="ECO:0000313" key="3">
    <source>
        <dbReference type="Proteomes" id="UP000001568"/>
    </source>
</evidence>
<sequence>MATTTHARPVRAYADRRTVVRREIKREDFESLRDFERARSGERASESAKDSERGIPVTLSSSSEGENESAMMYTEPPRRATARRKGAFDARRAASAAFQWSVIGGVVYSVRRAQRRSEDVSKNLARRFAYADAEPDALVGTRWRVYADIGRESGTWMPPAWGQSGMRLVCPIAIEFKDNGVVEPIATGAFTPTKFEAGTWSIDGDTLRFNLKMVGGLRRGDIEFGEESLYFKTLAWGDKVSANKGRMLVNQTRFLIRREWRSVGTFKTERIAADEDAGAQLVPPMRVRVPE</sequence>
<feature type="compositionally biased region" description="Basic and acidic residues" evidence="1">
    <location>
        <begin position="35"/>
        <end position="53"/>
    </location>
</feature>
<dbReference type="eggNOG" id="ENOG502S7BP">
    <property type="taxonomic scope" value="Eukaryota"/>
</dbReference>
<evidence type="ECO:0000256" key="1">
    <source>
        <dbReference type="SAM" id="MobiDB-lite"/>
    </source>
</evidence>
<organism evidence="2 3">
    <name type="scientific">Ostreococcus lucimarinus (strain CCE9901)</name>
    <dbReference type="NCBI Taxonomy" id="436017"/>
    <lineage>
        <taxon>Eukaryota</taxon>
        <taxon>Viridiplantae</taxon>
        <taxon>Chlorophyta</taxon>
        <taxon>Mamiellophyceae</taxon>
        <taxon>Mamiellales</taxon>
        <taxon>Bathycoccaceae</taxon>
        <taxon>Ostreococcus</taxon>
    </lineage>
</organism>
<accession>A4RV72</accession>
<dbReference type="OrthoDB" id="45740at2759"/>
<gene>
    <name evidence="2" type="ORF">OSTLU_14816</name>
</gene>
<dbReference type="Gramene" id="ABO95085">
    <property type="protein sequence ID" value="ABO95085"/>
    <property type="gene ID" value="OSTLU_14816"/>
</dbReference>
<dbReference type="EMBL" id="CP000583">
    <property type="protein sequence ID" value="ABO95085.1"/>
    <property type="molecule type" value="Genomic_DNA"/>
</dbReference>
<dbReference type="HOGENOM" id="CLU_070191_0_0_1"/>